<protein>
    <submittedName>
        <fullName evidence="2">Uncharacterized protein</fullName>
    </submittedName>
</protein>
<gene>
    <name evidence="2" type="ORF">LIER_42565</name>
</gene>
<proteinExistence type="predicted"/>
<dbReference type="Proteomes" id="UP001454036">
    <property type="component" value="Unassembled WGS sequence"/>
</dbReference>
<dbReference type="EMBL" id="BAABME010029990">
    <property type="protein sequence ID" value="GAA0139190.1"/>
    <property type="molecule type" value="Genomic_DNA"/>
</dbReference>
<name>A0AAV3NM98_LITER</name>
<keyword evidence="3" id="KW-1185">Reference proteome</keyword>
<comment type="caution">
    <text evidence="2">The sequence shown here is derived from an EMBL/GenBank/DDBJ whole genome shotgun (WGS) entry which is preliminary data.</text>
</comment>
<evidence type="ECO:0000256" key="1">
    <source>
        <dbReference type="SAM" id="MobiDB-lite"/>
    </source>
</evidence>
<sequence length="213" mass="23285">MSNNMVSDAGDDEDHHPHPHTHISAPNQTSNFPNFAANLPNFVDNLPNSAVNFNNPAMNFTKQTMNFQNPVVEVHHQAENVLNSAVAFINSDPFQLHHSDHPNYMMNNSFGRGRGNSLRGRGGYGGSSGADRGKSNYYCDHYKIAGHTIHCYFKIHGYSAPTGSKRMAAQVGFTDDQVCKLVQMLNKSSISSISGANDNAHALMAGNLSFSFI</sequence>
<reference evidence="2 3" key="1">
    <citation type="submission" date="2024-01" db="EMBL/GenBank/DDBJ databases">
        <title>The complete chloroplast genome sequence of Lithospermum erythrorhizon: insights into the phylogenetic relationship among Boraginaceae species and the maternal lineages of purple gromwells.</title>
        <authorList>
            <person name="Okada T."/>
            <person name="Watanabe K."/>
        </authorList>
    </citation>
    <scope>NUCLEOTIDE SEQUENCE [LARGE SCALE GENOMIC DNA]</scope>
</reference>
<dbReference type="AlphaFoldDB" id="A0AAV3NM98"/>
<feature type="region of interest" description="Disordered" evidence="1">
    <location>
        <begin position="1"/>
        <end position="32"/>
    </location>
</feature>
<organism evidence="2 3">
    <name type="scientific">Lithospermum erythrorhizon</name>
    <name type="common">Purple gromwell</name>
    <name type="synonym">Lithospermum officinale var. erythrorhizon</name>
    <dbReference type="NCBI Taxonomy" id="34254"/>
    <lineage>
        <taxon>Eukaryota</taxon>
        <taxon>Viridiplantae</taxon>
        <taxon>Streptophyta</taxon>
        <taxon>Embryophyta</taxon>
        <taxon>Tracheophyta</taxon>
        <taxon>Spermatophyta</taxon>
        <taxon>Magnoliopsida</taxon>
        <taxon>eudicotyledons</taxon>
        <taxon>Gunneridae</taxon>
        <taxon>Pentapetalae</taxon>
        <taxon>asterids</taxon>
        <taxon>lamiids</taxon>
        <taxon>Boraginales</taxon>
        <taxon>Boraginaceae</taxon>
        <taxon>Boraginoideae</taxon>
        <taxon>Lithospermeae</taxon>
        <taxon>Lithospermum</taxon>
    </lineage>
</organism>
<evidence type="ECO:0000313" key="3">
    <source>
        <dbReference type="Proteomes" id="UP001454036"/>
    </source>
</evidence>
<evidence type="ECO:0000313" key="2">
    <source>
        <dbReference type="EMBL" id="GAA0139190.1"/>
    </source>
</evidence>
<accession>A0AAV3NM98</accession>